<dbReference type="InterPro" id="IPR025886">
    <property type="entry name" value="PP2-like"/>
</dbReference>
<sequence>MEIPFTPEGCISTILSLTSPEDAIRLSLVASNFRSAADSDAVWEKFLPSDYEDLISRAVDFSSSWLNFESKKDLYFRLCDSPLLIDDGQLSFWLDKQTGKKCYMIAPRALHISWGDTPEYWKWISVPESRFPEVAVLLSVCWLEIRGRIKCSFLSPNTTYAAFLVFKLEDEHYGFTLDYEAMDVSVGTNASTSQTRGAYLSRETRNQQYRKRKPLEDMNQKIEYPNKRSDGWFEVELGEIFIERDDGDLEMSVLETKRLYWKSGLIVQGIEEENFGAPDEEN</sequence>
<accession>A0AAN8UHV9</accession>
<reference evidence="2 3" key="1">
    <citation type="submission" date="2023-12" db="EMBL/GenBank/DDBJ databases">
        <title>A high-quality genome assembly for Dillenia turbinata (Dilleniales).</title>
        <authorList>
            <person name="Chanderbali A."/>
        </authorList>
    </citation>
    <scope>NUCLEOTIDE SEQUENCE [LARGE SCALE GENOMIC DNA]</scope>
    <source>
        <strain evidence="2">LSX21</strain>
        <tissue evidence="2">Leaf</tissue>
    </source>
</reference>
<dbReference type="InterPro" id="IPR001810">
    <property type="entry name" value="F-box_dom"/>
</dbReference>
<dbReference type="Pfam" id="PF14299">
    <property type="entry name" value="PP2"/>
    <property type="match status" value="1"/>
</dbReference>
<evidence type="ECO:0000313" key="3">
    <source>
        <dbReference type="Proteomes" id="UP001370490"/>
    </source>
</evidence>
<organism evidence="2 3">
    <name type="scientific">Dillenia turbinata</name>
    <dbReference type="NCBI Taxonomy" id="194707"/>
    <lineage>
        <taxon>Eukaryota</taxon>
        <taxon>Viridiplantae</taxon>
        <taxon>Streptophyta</taxon>
        <taxon>Embryophyta</taxon>
        <taxon>Tracheophyta</taxon>
        <taxon>Spermatophyta</taxon>
        <taxon>Magnoliopsida</taxon>
        <taxon>eudicotyledons</taxon>
        <taxon>Gunneridae</taxon>
        <taxon>Pentapetalae</taxon>
        <taxon>Dilleniales</taxon>
        <taxon>Dilleniaceae</taxon>
        <taxon>Dillenia</taxon>
    </lineage>
</organism>
<dbReference type="SUPFAM" id="SSF81383">
    <property type="entry name" value="F-box domain"/>
    <property type="match status" value="1"/>
</dbReference>
<dbReference type="Pfam" id="PF00646">
    <property type="entry name" value="F-box"/>
    <property type="match status" value="1"/>
</dbReference>
<dbReference type="InterPro" id="IPR036047">
    <property type="entry name" value="F-box-like_dom_sf"/>
</dbReference>
<dbReference type="PANTHER" id="PTHR32278">
    <property type="entry name" value="F-BOX DOMAIN-CONTAINING PROTEIN"/>
    <property type="match status" value="1"/>
</dbReference>
<dbReference type="PANTHER" id="PTHR32278:SF111">
    <property type="entry name" value="F-BOX PROTEIN PP2-B12-RELATED"/>
    <property type="match status" value="1"/>
</dbReference>
<name>A0AAN8UHV9_9MAGN</name>
<dbReference type="AlphaFoldDB" id="A0AAN8UHV9"/>
<feature type="domain" description="F-box" evidence="1">
    <location>
        <begin position="1"/>
        <end position="46"/>
    </location>
</feature>
<keyword evidence="3" id="KW-1185">Reference proteome</keyword>
<dbReference type="CDD" id="cd22162">
    <property type="entry name" value="F-box_AtSKIP3-like"/>
    <property type="match status" value="1"/>
</dbReference>
<dbReference type="Proteomes" id="UP001370490">
    <property type="component" value="Unassembled WGS sequence"/>
</dbReference>
<proteinExistence type="predicted"/>
<protein>
    <submittedName>
        <fullName evidence="2">Phloem protein 2-like</fullName>
    </submittedName>
</protein>
<evidence type="ECO:0000259" key="1">
    <source>
        <dbReference type="PROSITE" id="PS50181"/>
    </source>
</evidence>
<evidence type="ECO:0000313" key="2">
    <source>
        <dbReference type="EMBL" id="KAK6917108.1"/>
    </source>
</evidence>
<gene>
    <name evidence="2" type="ORF">RJ641_017859</name>
</gene>
<comment type="caution">
    <text evidence="2">The sequence shown here is derived from an EMBL/GenBank/DDBJ whole genome shotgun (WGS) entry which is preliminary data.</text>
</comment>
<dbReference type="EMBL" id="JBAMMX010000023">
    <property type="protein sequence ID" value="KAK6917108.1"/>
    <property type="molecule type" value="Genomic_DNA"/>
</dbReference>
<dbReference type="PROSITE" id="PS50181">
    <property type="entry name" value="FBOX"/>
    <property type="match status" value="1"/>
</dbReference>